<evidence type="ECO:0000313" key="4">
    <source>
        <dbReference type="Proteomes" id="UP001237156"/>
    </source>
</evidence>
<dbReference type="InterPro" id="IPR013740">
    <property type="entry name" value="Redoxin"/>
</dbReference>
<dbReference type="RefSeq" id="WP_279523728.1">
    <property type="nucleotide sequence ID" value="NZ_JARVII010000003.1"/>
</dbReference>
<dbReference type="PANTHER" id="PTHR42852">
    <property type="entry name" value="THIOL:DISULFIDE INTERCHANGE PROTEIN DSBE"/>
    <property type="match status" value="1"/>
</dbReference>
<organism evidence="3 4">
    <name type="scientific">Ottowia cancrivicina</name>
    <dbReference type="NCBI Taxonomy" id="3040346"/>
    <lineage>
        <taxon>Bacteria</taxon>
        <taxon>Pseudomonadati</taxon>
        <taxon>Pseudomonadota</taxon>
        <taxon>Betaproteobacteria</taxon>
        <taxon>Burkholderiales</taxon>
        <taxon>Comamonadaceae</taxon>
        <taxon>Ottowia</taxon>
    </lineage>
</organism>
<dbReference type="AlphaFoldDB" id="A0AAW6RKF4"/>
<dbReference type="GO" id="GO:0016491">
    <property type="term" value="F:oxidoreductase activity"/>
    <property type="evidence" value="ECO:0007669"/>
    <property type="project" value="InterPro"/>
</dbReference>
<protein>
    <submittedName>
        <fullName evidence="3">TlpA disulfide reductase family protein</fullName>
    </submittedName>
</protein>
<reference evidence="3 4" key="1">
    <citation type="submission" date="2023-04" db="EMBL/GenBank/DDBJ databases">
        <title>Ottowia paracancer sp. nov., isolated from human stomach.</title>
        <authorList>
            <person name="Song Y."/>
        </authorList>
    </citation>
    <scope>NUCLEOTIDE SEQUENCE [LARGE SCALE GENOMIC DNA]</scope>
    <source>
        <strain evidence="3 4">10c7w1</strain>
    </source>
</reference>
<feature type="chain" id="PRO_5043655788" evidence="1">
    <location>
        <begin position="28"/>
        <end position="169"/>
    </location>
</feature>
<evidence type="ECO:0000259" key="2">
    <source>
        <dbReference type="PROSITE" id="PS51352"/>
    </source>
</evidence>
<evidence type="ECO:0000313" key="3">
    <source>
        <dbReference type="EMBL" id="MDG9698703.1"/>
    </source>
</evidence>
<dbReference type="InterPro" id="IPR050553">
    <property type="entry name" value="Thioredoxin_ResA/DsbE_sf"/>
</dbReference>
<dbReference type="InterPro" id="IPR036249">
    <property type="entry name" value="Thioredoxin-like_sf"/>
</dbReference>
<keyword evidence="1" id="KW-0732">Signal</keyword>
<name>A0AAW6RKF4_9BURK</name>
<dbReference type="CDD" id="cd02966">
    <property type="entry name" value="TlpA_like_family"/>
    <property type="match status" value="1"/>
</dbReference>
<feature type="domain" description="Thioredoxin" evidence="2">
    <location>
        <begin position="11"/>
        <end position="167"/>
    </location>
</feature>
<dbReference type="PROSITE" id="PS51352">
    <property type="entry name" value="THIOREDOXIN_2"/>
    <property type="match status" value="1"/>
</dbReference>
<dbReference type="Pfam" id="PF08534">
    <property type="entry name" value="Redoxin"/>
    <property type="match status" value="1"/>
</dbReference>
<proteinExistence type="predicted"/>
<feature type="signal peptide" evidence="1">
    <location>
        <begin position="1"/>
        <end position="27"/>
    </location>
</feature>
<dbReference type="InterPro" id="IPR013766">
    <property type="entry name" value="Thioredoxin_domain"/>
</dbReference>
<sequence length="169" mass="18516">MNAAPRSVLRRQLCLAAPALLAAGALAGCSRQRAPYSTFTLLDGSAFYSSAFAGSVALVNFWATSCPYCMNEAPQLAALYQHYRPHGLRAVAVAMSYDRAESLNRFMQTRQPPYPVAHDRDGSLARQWGDVRATPTAFVLDRKGRIARRFVGSQLHEVSRLIGKLLSEG</sequence>
<gene>
    <name evidence="3" type="ORF">QB898_03040</name>
</gene>
<dbReference type="PANTHER" id="PTHR42852:SF17">
    <property type="entry name" value="THIOREDOXIN-LIKE PROTEIN HI_1115"/>
    <property type="match status" value="1"/>
</dbReference>
<accession>A0AAW6RKF4</accession>
<comment type="caution">
    <text evidence="3">The sequence shown here is derived from an EMBL/GenBank/DDBJ whole genome shotgun (WGS) entry which is preliminary data.</text>
</comment>
<dbReference type="Proteomes" id="UP001237156">
    <property type="component" value="Unassembled WGS sequence"/>
</dbReference>
<dbReference type="EMBL" id="JARVII010000003">
    <property type="protein sequence ID" value="MDG9698703.1"/>
    <property type="molecule type" value="Genomic_DNA"/>
</dbReference>
<keyword evidence="4" id="KW-1185">Reference proteome</keyword>
<dbReference type="PROSITE" id="PS51257">
    <property type="entry name" value="PROKAR_LIPOPROTEIN"/>
    <property type="match status" value="1"/>
</dbReference>
<dbReference type="SUPFAM" id="SSF52833">
    <property type="entry name" value="Thioredoxin-like"/>
    <property type="match status" value="1"/>
</dbReference>
<evidence type="ECO:0000256" key="1">
    <source>
        <dbReference type="SAM" id="SignalP"/>
    </source>
</evidence>
<dbReference type="Gene3D" id="3.40.30.10">
    <property type="entry name" value="Glutaredoxin"/>
    <property type="match status" value="1"/>
</dbReference>